<gene>
    <name evidence="2" type="ORF">RRF57_000721</name>
</gene>
<name>A0AAN7U3Z9_9PEZI</name>
<dbReference type="AlphaFoldDB" id="A0AAN7U3Z9"/>
<dbReference type="PANTHER" id="PTHR35180:SF4">
    <property type="entry name" value="PROTEIN CBG06219"/>
    <property type="match status" value="1"/>
</dbReference>
<feature type="chain" id="PRO_5042891169" evidence="1">
    <location>
        <begin position="18"/>
        <end position="118"/>
    </location>
</feature>
<evidence type="ECO:0000313" key="3">
    <source>
        <dbReference type="Proteomes" id="UP001305414"/>
    </source>
</evidence>
<sequence length="118" mass="12070">MGPKILTILALSALACASVIGVLQSLIHLSKDSTLTFCVPDTQLIGNSTLAPDASCYWDGTAPFCAGGCPAGYDDCGTSSCGDGACCVTGYKKYCCRGECPSKKISESSKDAEPNSGK</sequence>
<organism evidence="2 3">
    <name type="scientific">Xylaria bambusicola</name>
    <dbReference type="NCBI Taxonomy" id="326684"/>
    <lineage>
        <taxon>Eukaryota</taxon>
        <taxon>Fungi</taxon>
        <taxon>Dikarya</taxon>
        <taxon>Ascomycota</taxon>
        <taxon>Pezizomycotina</taxon>
        <taxon>Sordariomycetes</taxon>
        <taxon>Xylariomycetidae</taxon>
        <taxon>Xylariales</taxon>
        <taxon>Xylariaceae</taxon>
        <taxon>Xylaria</taxon>
    </lineage>
</organism>
<keyword evidence="3" id="KW-1185">Reference proteome</keyword>
<evidence type="ECO:0000256" key="1">
    <source>
        <dbReference type="SAM" id="SignalP"/>
    </source>
</evidence>
<dbReference type="PANTHER" id="PTHR35180">
    <property type="entry name" value="PROTEIN CBG06219"/>
    <property type="match status" value="1"/>
</dbReference>
<dbReference type="Proteomes" id="UP001305414">
    <property type="component" value="Unassembled WGS sequence"/>
</dbReference>
<accession>A0AAN7U3Z9</accession>
<dbReference type="PROSITE" id="PS51257">
    <property type="entry name" value="PROKAR_LIPOPROTEIN"/>
    <property type="match status" value="1"/>
</dbReference>
<dbReference type="EMBL" id="JAWHQM010000002">
    <property type="protein sequence ID" value="KAK5625005.1"/>
    <property type="molecule type" value="Genomic_DNA"/>
</dbReference>
<reference evidence="2 3" key="1">
    <citation type="submission" date="2023-10" db="EMBL/GenBank/DDBJ databases">
        <title>Draft genome sequence of Xylaria bambusicola isolate GMP-LS, the root and basal stem rot pathogen of sugarcane in Indonesia.</title>
        <authorList>
            <person name="Selvaraj P."/>
            <person name="Muralishankar V."/>
            <person name="Muruganantham S."/>
            <person name="Sp S."/>
            <person name="Haryani S."/>
            <person name="Lau K.J.X."/>
            <person name="Naqvi N.I."/>
        </authorList>
    </citation>
    <scope>NUCLEOTIDE SEQUENCE [LARGE SCALE GENOMIC DNA]</scope>
    <source>
        <strain evidence="2">GMP-LS</strain>
    </source>
</reference>
<comment type="caution">
    <text evidence="2">The sequence shown here is derived from an EMBL/GenBank/DDBJ whole genome shotgun (WGS) entry which is preliminary data.</text>
</comment>
<proteinExistence type="predicted"/>
<feature type="signal peptide" evidence="1">
    <location>
        <begin position="1"/>
        <end position="17"/>
    </location>
</feature>
<evidence type="ECO:0000313" key="2">
    <source>
        <dbReference type="EMBL" id="KAK5625005.1"/>
    </source>
</evidence>
<protein>
    <submittedName>
        <fullName evidence="2">Uncharacterized protein</fullName>
    </submittedName>
</protein>
<keyword evidence="1" id="KW-0732">Signal</keyword>